<keyword evidence="2" id="KW-0547">Nucleotide-binding</keyword>
<keyword evidence="6" id="KW-0472">Membrane</keyword>
<evidence type="ECO:0000313" key="8">
    <source>
        <dbReference type="EMBL" id="CAB4256860.1"/>
    </source>
</evidence>
<dbReference type="PROSITE" id="PS50011">
    <property type="entry name" value="PROTEIN_KINASE_DOM"/>
    <property type="match status" value="1"/>
</dbReference>
<dbReference type="Pfam" id="PF00069">
    <property type="entry name" value="Pkinase"/>
    <property type="match status" value="1"/>
</dbReference>
<dbReference type="InterPro" id="IPR011009">
    <property type="entry name" value="Kinase-like_dom_sf"/>
</dbReference>
<dbReference type="PANTHER" id="PTHR11042">
    <property type="entry name" value="EUKARYOTIC TRANSLATION INITIATION FACTOR 2-ALPHA KINASE EIF2-ALPHA KINASE -RELATED"/>
    <property type="match status" value="1"/>
</dbReference>
<keyword evidence="3 8" id="KW-0418">Kinase</keyword>
<dbReference type="PROSITE" id="PS00108">
    <property type="entry name" value="PROTEIN_KINASE_ST"/>
    <property type="match status" value="1"/>
</dbReference>
<feature type="transmembrane region" description="Helical" evidence="6">
    <location>
        <begin position="612"/>
        <end position="635"/>
    </location>
</feature>
<dbReference type="PANTHER" id="PTHR11042:SF138">
    <property type="entry name" value="SERINE_THREONINE-PROTEIN KINASE IKS1-RELATED"/>
    <property type="match status" value="1"/>
</dbReference>
<comment type="similarity">
    <text evidence="5">Belongs to the protein kinase superfamily. Ser/Thr protein kinase family. GCN2 subfamily.</text>
</comment>
<keyword evidence="6" id="KW-1133">Transmembrane helix</keyword>
<evidence type="ECO:0000256" key="2">
    <source>
        <dbReference type="ARBA" id="ARBA00022741"/>
    </source>
</evidence>
<sequence length="668" mass="76983">MSLVPYNNDSLILKDSSSKSLMIVNPSLGELSYFKQILTPRNNETKFDQFSAEEENLTEEKDLSSYVCPQCGTEIDTSSQHRALPKYPNQRRSSKQPYGFNLSKRYFKLLQDTYSQQTLPRIAAESTKFPTFIPDDLFIPGYFRKFFTTLSLLGTGARGSVFKVVHKIGDTDLGIFALKKISIGNDMTWFNKCIREVKALSSFTHRSVNLITYNHVWLEMDTSYGLTTQNEEREKIPCLFILQQYCEGGNLEDCILIDIFKKFPEKISSEERKKRFRRMRRDRHDGNTKLGLTTIQILSIIRDIARGLHELHDIGIIHRDLKPSNLLLLNKYKESESGLQVEENDDTNDHDSREPKNVFPTIVIGDLGESQLAGESRVGTGCTGTLEFTAPEIVITNPLSNEKGKKYSEYTFASDMYSLGMICYFIVFGELPFDPSLELPDMRRTVKKFRVYKEDMIRLHQNKNLNQIDHRIFELIESLLSTDVERRPHAKQVEEILNHILLEVDDDAMFPLGRRSSITPLDDSFDEDEDDQFNVDSTENKFFDEEQIEENEDKLALTTTRARLNMISEEEIEIYTKYKNHDNKNISENEKQFRFISQFGNISTRLNITFPIGLLLVWLVPTETIVNYLIIFLLGISIGARDATSKYIKIILLLLLAIRLGKIYIAAL</sequence>
<evidence type="ECO:0000256" key="3">
    <source>
        <dbReference type="ARBA" id="ARBA00022777"/>
    </source>
</evidence>
<keyword evidence="1" id="KW-0808">Transferase</keyword>
<evidence type="ECO:0000313" key="9">
    <source>
        <dbReference type="Proteomes" id="UP000644660"/>
    </source>
</evidence>
<keyword evidence="6" id="KW-0812">Transmembrane</keyword>
<dbReference type="SMART" id="SM00220">
    <property type="entry name" value="S_TKc"/>
    <property type="match status" value="1"/>
</dbReference>
<organism evidence="8 9">
    <name type="scientific">Maudiozyma barnettii</name>
    <dbReference type="NCBI Taxonomy" id="61262"/>
    <lineage>
        <taxon>Eukaryota</taxon>
        <taxon>Fungi</taxon>
        <taxon>Dikarya</taxon>
        <taxon>Ascomycota</taxon>
        <taxon>Saccharomycotina</taxon>
        <taxon>Saccharomycetes</taxon>
        <taxon>Saccharomycetales</taxon>
        <taxon>Saccharomycetaceae</taxon>
        <taxon>Maudiozyma</taxon>
    </lineage>
</organism>
<evidence type="ECO:0000256" key="6">
    <source>
        <dbReference type="SAM" id="Phobius"/>
    </source>
</evidence>
<evidence type="ECO:0000256" key="1">
    <source>
        <dbReference type="ARBA" id="ARBA00022679"/>
    </source>
</evidence>
<dbReference type="GO" id="GO:0005634">
    <property type="term" value="C:nucleus"/>
    <property type="evidence" value="ECO:0007669"/>
    <property type="project" value="TreeGrafter"/>
</dbReference>
<dbReference type="InterPro" id="IPR000719">
    <property type="entry name" value="Prot_kinase_dom"/>
</dbReference>
<dbReference type="RefSeq" id="XP_041408704.1">
    <property type="nucleotide sequence ID" value="XM_041552770.1"/>
</dbReference>
<dbReference type="Gene3D" id="1.10.510.10">
    <property type="entry name" value="Transferase(Phosphotransferase) domain 1"/>
    <property type="match status" value="1"/>
</dbReference>
<dbReference type="Proteomes" id="UP000644660">
    <property type="component" value="Unassembled WGS sequence"/>
</dbReference>
<dbReference type="InterPro" id="IPR050339">
    <property type="entry name" value="CC_SR_Kinase"/>
</dbReference>
<keyword evidence="4" id="KW-0067">ATP-binding</keyword>
<feature type="transmembrane region" description="Helical" evidence="6">
    <location>
        <begin position="647"/>
        <end position="667"/>
    </location>
</feature>
<reference evidence="8 9" key="1">
    <citation type="submission" date="2020-05" db="EMBL/GenBank/DDBJ databases">
        <authorList>
            <person name="Casaregola S."/>
            <person name="Devillers H."/>
            <person name="Grondin C."/>
        </authorList>
    </citation>
    <scope>NUCLEOTIDE SEQUENCE [LARGE SCALE GENOMIC DNA]</scope>
    <source>
        <strain evidence="8 9">CLIB 1767</strain>
    </source>
</reference>
<keyword evidence="9" id="KW-1185">Reference proteome</keyword>
<dbReference type="AlphaFoldDB" id="A0A8H2VK98"/>
<evidence type="ECO:0000256" key="4">
    <source>
        <dbReference type="ARBA" id="ARBA00022840"/>
    </source>
</evidence>
<dbReference type="OrthoDB" id="1405469at2759"/>
<dbReference type="GO" id="GO:0005737">
    <property type="term" value="C:cytoplasm"/>
    <property type="evidence" value="ECO:0007669"/>
    <property type="project" value="TreeGrafter"/>
</dbReference>
<gene>
    <name evidence="8" type="ORF">KABA2_12S00836</name>
</gene>
<dbReference type="SUPFAM" id="SSF56112">
    <property type="entry name" value="Protein kinase-like (PK-like)"/>
    <property type="match status" value="1"/>
</dbReference>
<dbReference type="EMBL" id="CAEFZW010000012">
    <property type="protein sequence ID" value="CAB4256860.1"/>
    <property type="molecule type" value="Genomic_DNA"/>
</dbReference>
<name>A0A8H2VK98_9SACH</name>
<proteinExistence type="inferred from homology"/>
<evidence type="ECO:0000259" key="7">
    <source>
        <dbReference type="PROSITE" id="PS50011"/>
    </source>
</evidence>
<dbReference type="GO" id="GO:0005524">
    <property type="term" value="F:ATP binding"/>
    <property type="evidence" value="ECO:0007669"/>
    <property type="project" value="UniProtKB-KW"/>
</dbReference>
<dbReference type="GO" id="GO:0004672">
    <property type="term" value="F:protein kinase activity"/>
    <property type="evidence" value="ECO:0007669"/>
    <property type="project" value="InterPro"/>
</dbReference>
<protein>
    <submittedName>
        <fullName evidence="8">Similar to Saccharomyces cerevisiae YJL057C IKS1 Putative serine/threonine kinase</fullName>
    </submittedName>
</protein>
<feature type="domain" description="Protein kinase" evidence="7">
    <location>
        <begin position="147"/>
        <end position="502"/>
    </location>
</feature>
<accession>A0A8H2VK98</accession>
<evidence type="ECO:0000256" key="5">
    <source>
        <dbReference type="ARBA" id="ARBA00037982"/>
    </source>
</evidence>
<dbReference type="InterPro" id="IPR008271">
    <property type="entry name" value="Ser/Thr_kinase_AS"/>
</dbReference>
<comment type="caution">
    <text evidence="8">The sequence shown here is derived from an EMBL/GenBank/DDBJ whole genome shotgun (WGS) entry which is preliminary data.</text>
</comment>
<dbReference type="Gene3D" id="3.30.200.20">
    <property type="entry name" value="Phosphorylase Kinase, domain 1"/>
    <property type="match status" value="1"/>
</dbReference>
<dbReference type="GeneID" id="64859958"/>